<protein>
    <submittedName>
        <fullName evidence="2">Aminoglycoside phosphotransferase</fullName>
    </submittedName>
</protein>
<dbReference type="RefSeq" id="WP_234363069.1">
    <property type="nucleotide sequence ID" value="NZ_CP022685.1"/>
</dbReference>
<proteinExistence type="predicted"/>
<accession>A0A291QLT6</accession>
<dbReference type="InterPro" id="IPR002575">
    <property type="entry name" value="Aminoglycoside_PTrfase"/>
</dbReference>
<name>A0A291QLT6_9ACTN</name>
<dbReference type="Gene3D" id="3.90.1200.10">
    <property type="match status" value="1"/>
</dbReference>
<dbReference type="Pfam" id="PF01636">
    <property type="entry name" value="APH"/>
    <property type="match status" value="1"/>
</dbReference>
<sequence length="151" mass="16368">MYFADRGYADIARRPLPFATPEIFDVEDHDGVLVTHERELPVRDVDALLAVLRALAPVPGTDAMRQLTVRGDDGPLWRDHDCFRDALAAHVPDFEAGVARTRKALRSLPDAPVAAIHGDLAPPNIHVDAEGRPVAVLDLGFCTTVGDPAFA</sequence>
<evidence type="ECO:0000313" key="3">
    <source>
        <dbReference type="Proteomes" id="UP000221011"/>
    </source>
</evidence>
<organism evidence="2 3">
    <name type="scientific">Streptomyces formicae</name>
    <dbReference type="NCBI Taxonomy" id="1616117"/>
    <lineage>
        <taxon>Bacteria</taxon>
        <taxon>Bacillati</taxon>
        <taxon>Actinomycetota</taxon>
        <taxon>Actinomycetes</taxon>
        <taxon>Kitasatosporales</taxon>
        <taxon>Streptomycetaceae</taxon>
        <taxon>Streptomyces</taxon>
    </lineage>
</organism>
<dbReference type="KEGG" id="sfk:KY5_7510"/>
<dbReference type="EMBL" id="CP022685">
    <property type="protein sequence ID" value="ATL32528.1"/>
    <property type="molecule type" value="Genomic_DNA"/>
</dbReference>
<dbReference type="SUPFAM" id="SSF56112">
    <property type="entry name" value="Protein kinase-like (PK-like)"/>
    <property type="match status" value="1"/>
</dbReference>
<feature type="domain" description="Aminoglycoside phosphotransferase" evidence="1">
    <location>
        <begin position="39"/>
        <end position="149"/>
    </location>
</feature>
<keyword evidence="2" id="KW-0808">Transferase</keyword>
<keyword evidence="3" id="KW-1185">Reference proteome</keyword>
<dbReference type="InterPro" id="IPR011009">
    <property type="entry name" value="Kinase-like_dom_sf"/>
</dbReference>
<dbReference type="AlphaFoldDB" id="A0A291QLT6"/>
<evidence type="ECO:0000313" key="2">
    <source>
        <dbReference type="EMBL" id="ATL32528.1"/>
    </source>
</evidence>
<dbReference type="GO" id="GO:0016740">
    <property type="term" value="F:transferase activity"/>
    <property type="evidence" value="ECO:0007669"/>
    <property type="project" value="UniProtKB-KW"/>
</dbReference>
<reference evidence="2 3" key="1">
    <citation type="submission" date="2017-08" db="EMBL/GenBank/DDBJ databases">
        <title>Complete Genome Sequence of Streptomyces formicae KY5, the formicamycin producer.</title>
        <authorList>
            <person name="Holmes N.A."/>
            <person name="Devine R."/>
            <person name="Qin Z."/>
            <person name="Seipke R.F."/>
            <person name="Wilkinson B."/>
            <person name="Hutchings M.I."/>
        </authorList>
    </citation>
    <scope>NUCLEOTIDE SEQUENCE [LARGE SCALE GENOMIC DNA]</scope>
    <source>
        <strain evidence="2 3">KY5</strain>
    </source>
</reference>
<evidence type="ECO:0000259" key="1">
    <source>
        <dbReference type="Pfam" id="PF01636"/>
    </source>
</evidence>
<dbReference type="Proteomes" id="UP000221011">
    <property type="component" value="Chromosome"/>
</dbReference>
<gene>
    <name evidence="2" type="ORF">KY5_7510</name>
</gene>